<proteinExistence type="predicted"/>
<feature type="transmembrane region" description="Helical" evidence="1">
    <location>
        <begin position="161"/>
        <end position="179"/>
    </location>
</feature>
<evidence type="ECO:0000313" key="3">
    <source>
        <dbReference type="Proteomes" id="UP001548189"/>
    </source>
</evidence>
<name>A0ABV2BWJ4_9GAMM</name>
<accession>A0ABV2BWJ4</accession>
<feature type="transmembrane region" description="Helical" evidence="1">
    <location>
        <begin position="194"/>
        <end position="211"/>
    </location>
</feature>
<gene>
    <name evidence="2" type="ORF">ABVT43_12350</name>
</gene>
<reference evidence="2 3" key="1">
    <citation type="submission" date="2024-06" db="EMBL/GenBank/DDBJ databases">
        <authorList>
            <person name="Li F."/>
        </authorList>
    </citation>
    <scope>NUCLEOTIDE SEQUENCE [LARGE SCALE GENOMIC DNA]</scope>
    <source>
        <strain evidence="2 3">GXAS 311</strain>
    </source>
</reference>
<keyword evidence="1" id="KW-1133">Transmembrane helix</keyword>
<comment type="caution">
    <text evidence="2">The sequence shown here is derived from an EMBL/GenBank/DDBJ whole genome shotgun (WGS) entry which is preliminary data.</text>
</comment>
<dbReference type="RefSeq" id="WP_353896507.1">
    <property type="nucleotide sequence ID" value="NZ_JBEVCJ010000014.1"/>
</dbReference>
<keyword evidence="1" id="KW-0472">Membrane</keyword>
<dbReference type="EMBL" id="JBEVCJ010000014">
    <property type="protein sequence ID" value="MET1255922.1"/>
    <property type="molecule type" value="Genomic_DNA"/>
</dbReference>
<protein>
    <submittedName>
        <fullName evidence="2">Uncharacterized protein</fullName>
    </submittedName>
</protein>
<keyword evidence="1" id="KW-0812">Transmembrane</keyword>
<dbReference type="Proteomes" id="UP001548189">
    <property type="component" value="Unassembled WGS sequence"/>
</dbReference>
<keyword evidence="3" id="KW-1185">Reference proteome</keyword>
<organism evidence="2 3">
    <name type="scientific">Aliikangiella maris</name>
    <dbReference type="NCBI Taxonomy" id="3162458"/>
    <lineage>
        <taxon>Bacteria</taxon>
        <taxon>Pseudomonadati</taxon>
        <taxon>Pseudomonadota</taxon>
        <taxon>Gammaproteobacteria</taxon>
        <taxon>Oceanospirillales</taxon>
        <taxon>Pleioneaceae</taxon>
        <taxon>Aliikangiella</taxon>
    </lineage>
</organism>
<evidence type="ECO:0000256" key="1">
    <source>
        <dbReference type="SAM" id="Phobius"/>
    </source>
</evidence>
<evidence type="ECO:0000313" key="2">
    <source>
        <dbReference type="EMBL" id="MET1255922.1"/>
    </source>
</evidence>
<sequence>MPSITITSPTHIATIKLKGAITLQSAKPVDFATLTKTGFEITAKREADVALGKLVTNSQSGYNAKTNEITLEMGITTHSNVPYSPKTTVAAGVSSKTGLPVLKGNIEAPEIKGKLGDFHYVTGNLAFAIEITPRPPTAKPQPVPVPAPSAKPVPQRDGCDYLWGSLLIAGAGLLIVATIAEDVVTLGVGVADDVPSFAAAAAMFAGGVMLFKPVNGGTPIHVESHGLTPEQL</sequence>